<name>E6QUT8_9ZZZZ</name>
<dbReference type="AlphaFoldDB" id="E6QUT8"/>
<organism evidence="1">
    <name type="scientific">mine drainage metagenome</name>
    <dbReference type="NCBI Taxonomy" id="410659"/>
    <lineage>
        <taxon>unclassified sequences</taxon>
        <taxon>metagenomes</taxon>
        <taxon>ecological metagenomes</taxon>
    </lineage>
</organism>
<sequence>MENMLSIERRENAFLALVPIW</sequence>
<reference evidence="1" key="1">
    <citation type="submission" date="2009-10" db="EMBL/GenBank/DDBJ databases">
        <title>Diversity of trophic interactions inside an arsenic-rich microbial ecosystem.</title>
        <authorList>
            <person name="Bertin P.N."/>
            <person name="Heinrich-Salmeron A."/>
            <person name="Pelletier E."/>
            <person name="Goulhen-Chollet F."/>
            <person name="Arsene-Ploetze F."/>
            <person name="Gallien S."/>
            <person name="Calteau A."/>
            <person name="Vallenet D."/>
            <person name="Casiot C."/>
            <person name="Chane-Woon-Ming B."/>
            <person name="Giloteaux L."/>
            <person name="Barakat M."/>
            <person name="Bonnefoy V."/>
            <person name="Bruneel O."/>
            <person name="Chandler M."/>
            <person name="Cleiss J."/>
            <person name="Duran R."/>
            <person name="Elbaz-Poulichet F."/>
            <person name="Fonknechten N."/>
            <person name="Lauga B."/>
            <person name="Mornico D."/>
            <person name="Ortet P."/>
            <person name="Schaeffer C."/>
            <person name="Siguier P."/>
            <person name="Alexander Thil Smith A."/>
            <person name="Van Dorsselaer A."/>
            <person name="Weissenbach J."/>
            <person name="Medigue C."/>
            <person name="Le Paslier D."/>
        </authorList>
    </citation>
    <scope>NUCLEOTIDE SEQUENCE</scope>
</reference>
<comment type="caution">
    <text evidence="1">The sequence shown here is derived from an EMBL/GenBank/DDBJ whole genome shotgun (WGS) entry which is preliminary data.</text>
</comment>
<accession>E6QUT8</accession>
<proteinExistence type="predicted"/>
<protein>
    <submittedName>
        <fullName evidence="1">Uncharacterized protein</fullName>
    </submittedName>
</protein>
<evidence type="ECO:0000313" key="1">
    <source>
        <dbReference type="EMBL" id="CBI11011.1"/>
    </source>
</evidence>
<gene>
    <name evidence="1" type="ORF">CARN7_1818</name>
</gene>
<dbReference type="EMBL" id="CABR01000117">
    <property type="protein sequence ID" value="CBI11011.1"/>
    <property type="molecule type" value="Genomic_DNA"/>
</dbReference>